<evidence type="ECO:0000256" key="5">
    <source>
        <dbReference type="ARBA" id="ARBA00023239"/>
    </source>
</evidence>
<keyword evidence="3" id="KW-0408">Iron</keyword>
<dbReference type="Gene3D" id="3.50.30.80">
    <property type="entry name" value="IlvD/EDD C-terminal domain-like"/>
    <property type="match status" value="1"/>
</dbReference>
<dbReference type="GeneID" id="81458174"/>
<dbReference type="GO" id="GO:0020037">
    <property type="term" value="F:heme binding"/>
    <property type="evidence" value="ECO:0007669"/>
    <property type="project" value="InterPro"/>
</dbReference>
<dbReference type="GO" id="GO:0005506">
    <property type="term" value="F:iron ion binding"/>
    <property type="evidence" value="ECO:0007669"/>
    <property type="project" value="InterPro"/>
</dbReference>
<evidence type="ECO:0000256" key="1">
    <source>
        <dbReference type="ARBA" id="ARBA00006486"/>
    </source>
</evidence>
<accession>A0A9W9VKU3</accession>
<keyword evidence="9" id="KW-1185">Reference proteome</keyword>
<evidence type="ECO:0000313" key="8">
    <source>
        <dbReference type="EMBL" id="KAJ5383350.1"/>
    </source>
</evidence>
<evidence type="ECO:0000259" key="7">
    <source>
        <dbReference type="Pfam" id="PF24877"/>
    </source>
</evidence>
<feature type="domain" description="Dihydroxy-acid/6-phosphogluconate dehydratase C-terminal" evidence="7">
    <location>
        <begin position="639"/>
        <end position="841"/>
    </location>
</feature>
<organism evidence="8 9">
    <name type="scientific">Penicillium concentricum</name>
    <dbReference type="NCBI Taxonomy" id="293559"/>
    <lineage>
        <taxon>Eukaryota</taxon>
        <taxon>Fungi</taxon>
        <taxon>Dikarya</taxon>
        <taxon>Ascomycota</taxon>
        <taxon>Pezizomycotina</taxon>
        <taxon>Eurotiomycetes</taxon>
        <taxon>Eurotiomycetidae</taxon>
        <taxon>Eurotiales</taxon>
        <taxon>Aspergillaceae</taxon>
        <taxon>Penicillium</taxon>
    </lineage>
</organism>
<feature type="domain" description="Dihydroxy-acid/6-phosphogluconate dehydratase N-terminal" evidence="6">
    <location>
        <begin position="459"/>
        <end position="624"/>
    </location>
</feature>
<proteinExistence type="inferred from homology"/>
<keyword evidence="2" id="KW-0479">Metal-binding</keyword>
<dbReference type="GO" id="GO:0016705">
    <property type="term" value="F:oxidoreductase activity, acting on paired donors, with incorporation or reduction of molecular oxygen"/>
    <property type="evidence" value="ECO:0007669"/>
    <property type="project" value="InterPro"/>
</dbReference>
<gene>
    <name evidence="8" type="ORF">N7517_001261</name>
</gene>
<dbReference type="SUPFAM" id="SSF143975">
    <property type="entry name" value="IlvD/EDD N-terminal domain-like"/>
    <property type="match status" value="1"/>
</dbReference>
<dbReference type="OrthoDB" id="3366823at2759"/>
<comment type="caution">
    <text evidence="8">The sequence shown here is derived from an EMBL/GenBank/DDBJ whole genome shotgun (WGS) entry which is preliminary data.</text>
</comment>
<dbReference type="GO" id="GO:0004497">
    <property type="term" value="F:monooxygenase activity"/>
    <property type="evidence" value="ECO:0007669"/>
    <property type="project" value="InterPro"/>
</dbReference>
<dbReference type="RefSeq" id="XP_056583126.1">
    <property type="nucleotide sequence ID" value="XM_056718991.1"/>
</dbReference>
<dbReference type="InterPro" id="IPR037237">
    <property type="entry name" value="IlvD/EDD_N"/>
</dbReference>
<dbReference type="EMBL" id="JAPZBT010000001">
    <property type="protein sequence ID" value="KAJ5383350.1"/>
    <property type="molecule type" value="Genomic_DNA"/>
</dbReference>
<dbReference type="InterPro" id="IPR042096">
    <property type="entry name" value="Dihydro-acid_dehy_C"/>
</dbReference>
<dbReference type="GO" id="GO:0016829">
    <property type="term" value="F:lyase activity"/>
    <property type="evidence" value="ECO:0007669"/>
    <property type="project" value="UniProtKB-KW"/>
</dbReference>
<dbReference type="Gene3D" id="1.10.630.10">
    <property type="entry name" value="Cytochrome P450"/>
    <property type="match status" value="1"/>
</dbReference>
<dbReference type="GO" id="GO:0051536">
    <property type="term" value="F:iron-sulfur cluster binding"/>
    <property type="evidence" value="ECO:0007669"/>
    <property type="project" value="UniProtKB-KW"/>
</dbReference>
<protein>
    <submittedName>
        <fullName evidence="8">Dihydroxy-acid/6-phosphogluconate dehydratase</fullName>
    </submittedName>
</protein>
<dbReference type="GO" id="GO:0043386">
    <property type="term" value="P:mycotoxin biosynthetic process"/>
    <property type="evidence" value="ECO:0007669"/>
    <property type="project" value="UniProtKB-ARBA"/>
</dbReference>
<evidence type="ECO:0000256" key="3">
    <source>
        <dbReference type="ARBA" id="ARBA00023004"/>
    </source>
</evidence>
<dbReference type="InterPro" id="IPR000581">
    <property type="entry name" value="ILV_EDD_N"/>
</dbReference>
<dbReference type="Pfam" id="PF00067">
    <property type="entry name" value="p450"/>
    <property type="match status" value="1"/>
</dbReference>
<dbReference type="Proteomes" id="UP001147752">
    <property type="component" value="Unassembled WGS sequence"/>
</dbReference>
<dbReference type="InterPro" id="IPR052352">
    <property type="entry name" value="Sugar_Degrad_Dehydratases"/>
</dbReference>
<reference evidence="8" key="1">
    <citation type="submission" date="2022-12" db="EMBL/GenBank/DDBJ databases">
        <authorList>
            <person name="Petersen C."/>
        </authorList>
    </citation>
    <scope>NUCLEOTIDE SEQUENCE</scope>
    <source>
        <strain evidence="8">IBT 3081</strain>
    </source>
</reference>
<evidence type="ECO:0000256" key="2">
    <source>
        <dbReference type="ARBA" id="ARBA00022723"/>
    </source>
</evidence>
<sequence>MMKTVFSTKAATPTNQVLDQALQNVFGDCSLIRKLDLDRKQGVSDKASTILNGETFVTEASSAIIRLVQRDLPNLVSFCRSIVDQYPWERGISGVEVPDEGDQTVCEANLFALVSNFIGHVTSTFLMGEAFVENFPNLSEDLGRIDDCFVTLFAGIPRWAPHPAASAGHAASDRLRHIFSVFHRAFTAWDDGIDAGIELRDLDDVSELVKDRMRTFRKLELSPGASAAGHLSLYYDLIEHPTKITFWTITHLFAEPSLLDQVRKEISSYVVASRPTREETGFPFDEPPRLSLDIEKVLTSCPLFKACYYETVRLHSAGISFKKLASDVTLSESAEEAAYGLTEPRAYKIAKGEGIIVPHGAYHHDARYFSNPEQFDPLRFLVTDPTTGKQRADSNILAPFADGLYGSTNNGFTERAILTFIAGIVALWEIEPTSGKFLSVPGHKTSWGAFRPTKELRVKMKLRIGTCGVMGTASTMACVTAALGMMPLRGATAPAVSSARLRIAEETGANAVAIAKSKRKPQEILTKESFWNAITVLQAIGGSTNAVVHLLAIANRHPELQGVITLDTIKEIGRKTPLLIDLKPSGDNYMNDFHNAGGMMALLQVLRPLLHLSAVTITGQTLGEVLDASQSKRLSFAQQIIRPMSDPLFPSSSLAVLRGNLAPDGAVLKASASKYRHLLSHIGPAVVFENSADLAQRIDDPNLVVTKDSVLVLKNIGPVGNPGMPEAGLIPIPKKLAEAGVKDMLRLSDGRMSGTAGGTIILHISPEAALPESPFGVVETGDLIICDIKTSRLHLEVSEAVLQTRIEIHRQSLVGETQARKQRRGYRGLYERSVNQAQEGADFDFLTAGGASM</sequence>
<comment type="similarity">
    <text evidence="1">Belongs to the IlvD/Edd family.</text>
</comment>
<evidence type="ECO:0000259" key="6">
    <source>
        <dbReference type="Pfam" id="PF00920"/>
    </source>
</evidence>
<dbReference type="InterPro" id="IPR056740">
    <property type="entry name" value="ILV_EDD_C"/>
</dbReference>
<name>A0A9W9VKU3_9EURO</name>
<dbReference type="SUPFAM" id="SSF52016">
    <property type="entry name" value="LeuD/IlvD-like"/>
    <property type="match status" value="1"/>
</dbReference>
<dbReference type="SUPFAM" id="SSF48264">
    <property type="entry name" value="Cytochrome P450"/>
    <property type="match status" value="1"/>
</dbReference>
<keyword evidence="5" id="KW-0456">Lyase</keyword>
<reference evidence="8" key="2">
    <citation type="journal article" date="2023" name="IMA Fungus">
        <title>Comparative genomic study of the Penicillium genus elucidates a diverse pangenome and 15 lateral gene transfer events.</title>
        <authorList>
            <person name="Petersen C."/>
            <person name="Sorensen T."/>
            <person name="Nielsen M.R."/>
            <person name="Sondergaard T.E."/>
            <person name="Sorensen J.L."/>
            <person name="Fitzpatrick D.A."/>
            <person name="Frisvad J.C."/>
            <person name="Nielsen K.L."/>
        </authorList>
    </citation>
    <scope>NUCLEOTIDE SEQUENCE</scope>
    <source>
        <strain evidence="8">IBT 3081</strain>
    </source>
</reference>
<evidence type="ECO:0000313" key="9">
    <source>
        <dbReference type="Proteomes" id="UP001147752"/>
    </source>
</evidence>
<dbReference type="Pfam" id="PF24877">
    <property type="entry name" value="ILV_EDD_C"/>
    <property type="match status" value="1"/>
</dbReference>
<keyword evidence="4" id="KW-0411">Iron-sulfur</keyword>
<dbReference type="PANTHER" id="PTHR43183">
    <property type="entry name" value="HYPOTHETICAL DIHYDROXYACID DEHYDRATASE (EUROFUNG)-RELATED"/>
    <property type="match status" value="1"/>
</dbReference>
<evidence type="ECO:0000256" key="4">
    <source>
        <dbReference type="ARBA" id="ARBA00023014"/>
    </source>
</evidence>
<dbReference type="InterPro" id="IPR001128">
    <property type="entry name" value="Cyt_P450"/>
</dbReference>
<dbReference type="AlphaFoldDB" id="A0A9W9VKU3"/>
<dbReference type="InterPro" id="IPR036396">
    <property type="entry name" value="Cyt_P450_sf"/>
</dbReference>
<dbReference type="Pfam" id="PF00920">
    <property type="entry name" value="ILVD_EDD_N"/>
    <property type="match status" value="1"/>
</dbReference>
<dbReference type="PANTHER" id="PTHR43183:SF1">
    <property type="entry name" value="HYPOTHETICAL DIHYDROXY-ACID DEHYDRATASE (EUROFUNG)-RELATED"/>
    <property type="match status" value="1"/>
</dbReference>